<reference evidence="1" key="1">
    <citation type="submission" date="2020-04" db="EMBL/GenBank/DDBJ databases">
        <title>Deep metagenomics examines the oral microbiome during advanced dental caries in children, revealing novel taxa and co-occurrences with host molecules.</title>
        <authorList>
            <person name="Baker J.L."/>
            <person name="Morton J.T."/>
            <person name="Dinis M."/>
            <person name="Alvarez R."/>
            <person name="Tran N.C."/>
            <person name="Knight R."/>
            <person name="Edlund A."/>
        </authorList>
    </citation>
    <scope>NUCLEOTIDE SEQUENCE</scope>
    <source>
        <strain evidence="1">JCVI_23_bin.16</strain>
    </source>
</reference>
<dbReference type="AlphaFoldDB" id="A0A929MM94"/>
<accession>A0A929MM94</accession>
<dbReference type="Proteomes" id="UP000757900">
    <property type="component" value="Unassembled WGS sequence"/>
</dbReference>
<protein>
    <submittedName>
        <fullName evidence="1">Uncharacterized protein</fullName>
    </submittedName>
</protein>
<organism evidence="1 2">
    <name type="scientific">Abiotrophia defectiva</name>
    <name type="common">Streptococcus defectivus</name>
    <dbReference type="NCBI Taxonomy" id="46125"/>
    <lineage>
        <taxon>Bacteria</taxon>
        <taxon>Bacillati</taxon>
        <taxon>Bacillota</taxon>
        <taxon>Bacilli</taxon>
        <taxon>Lactobacillales</taxon>
        <taxon>Aerococcaceae</taxon>
        <taxon>Abiotrophia</taxon>
    </lineage>
</organism>
<gene>
    <name evidence="1" type="ORF">HXK00_00050</name>
</gene>
<name>A0A929MM94_ABIDE</name>
<proteinExistence type="predicted"/>
<sequence length="203" mass="23462">MGRKRKERALENNIIPAMKKVYDGLEIHENEDNYLLVTWSHYHILFIRKSDFYHNVSCYVSLLGKEVSPHGMEYNVYDEPEIWGEFFSGLLHGKPVHGLCYDVFKSDIRGILPLIKSAHDDLHFDFKEGRDHVTVTGFENGNQLCITFGKDWYSCLVLTPKNNSVPLGKTSSSSELCNIIENGHIDWDEVIRREKEEKNVGKD</sequence>
<dbReference type="EMBL" id="JABZFV010000001">
    <property type="protein sequence ID" value="MBF0934016.1"/>
    <property type="molecule type" value="Genomic_DNA"/>
</dbReference>
<comment type="caution">
    <text evidence="1">The sequence shown here is derived from an EMBL/GenBank/DDBJ whole genome shotgun (WGS) entry which is preliminary data.</text>
</comment>
<evidence type="ECO:0000313" key="1">
    <source>
        <dbReference type="EMBL" id="MBF0934016.1"/>
    </source>
</evidence>
<evidence type="ECO:0000313" key="2">
    <source>
        <dbReference type="Proteomes" id="UP000757900"/>
    </source>
</evidence>